<feature type="compositionally biased region" description="Polar residues" evidence="1">
    <location>
        <begin position="86"/>
        <end position="101"/>
    </location>
</feature>
<sequence length="481" mass="53057">MGFVLSDKFLPRMASLRSDYQNEAKVILEGTQGPNRLSLFLGAKDTKTRDKQIAFIEKWLAALDNDLHPERLFLQEALPGSEKDTLVTSNPEDTQAPSSSIPKEPFLLHIPAEAMENQITALRVLVTASLYLKSQIDSTYSNYSVRSGEYSILEQLLNKAMGLSSTNPMDEETRACCLLAAKRYLTEKGRFETINAVLRPRFTESQWNDFLVWVINQCDGLHPKYKTNYPVTRVMMPLFGKPLELAGYTTGFLLGEMVGKSTKLLKGRIALTGVISSGLMFFMGPTASVGVMLLAPTYAGKILDAYCGVTLAWVLGTVGNMAGQGIGLGVGLSLDLSWKLIYKTCKVIGRLYSSHESMEKLTGICLTDGARMLNGHKLEIVEVDSSAFAKENCIVKVEADDSALKITLNDEQAIIPWQDGQPAYLEALKKLLLAKANEGKIQLLPDDDSVQKNQENPTTVITEELQGDSLEESKRQIQLTV</sequence>
<organism evidence="2 3">
    <name type="scientific">Legionella lansingensis</name>
    <dbReference type="NCBI Taxonomy" id="45067"/>
    <lineage>
        <taxon>Bacteria</taxon>
        <taxon>Pseudomonadati</taxon>
        <taxon>Pseudomonadota</taxon>
        <taxon>Gammaproteobacteria</taxon>
        <taxon>Legionellales</taxon>
        <taxon>Legionellaceae</taxon>
        <taxon>Legionella</taxon>
    </lineage>
</organism>
<name>A0A0W0W0M2_9GAMM</name>
<gene>
    <name evidence="2" type="ORF">Llan_0100</name>
</gene>
<protein>
    <submittedName>
        <fullName evidence="2">Substrate of the Dot/Icm secretion system</fullName>
    </submittedName>
</protein>
<feature type="region of interest" description="Disordered" evidence="1">
    <location>
        <begin position="83"/>
        <end position="102"/>
    </location>
</feature>
<proteinExistence type="predicted"/>
<comment type="caution">
    <text evidence="2">The sequence shown here is derived from an EMBL/GenBank/DDBJ whole genome shotgun (WGS) entry which is preliminary data.</text>
</comment>
<evidence type="ECO:0000313" key="2">
    <source>
        <dbReference type="EMBL" id="KTD25710.1"/>
    </source>
</evidence>
<evidence type="ECO:0000256" key="1">
    <source>
        <dbReference type="SAM" id="MobiDB-lite"/>
    </source>
</evidence>
<dbReference type="STRING" id="45067.Llan_0100"/>
<dbReference type="Proteomes" id="UP000054869">
    <property type="component" value="Unassembled WGS sequence"/>
</dbReference>
<dbReference type="OrthoDB" id="5645770at2"/>
<dbReference type="eggNOG" id="ENOG5030SZ2">
    <property type="taxonomic scope" value="Bacteria"/>
</dbReference>
<reference evidence="2 3" key="1">
    <citation type="submission" date="2015-11" db="EMBL/GenBank/DDBJ databases">
        <title>Genomic analysis of 38 Legionella species identifies large and diverse effector repertoires.</title>
        <authorList>
            <person name="Burstein D."/>
            <person name="Amaro F."/>
            <person name="Zusman T."/>
            <person name="Lifshitz Z."/>
            <person name="Cohen O."/>
            <person name="Gilbert J.A."/>
            <person name="Pupko T."/>
            <person name="Shuman H.A."/>
            <person name="Segal G."/>
        </authorList>
    </citation>
    <scope>NUCLEOTIDE SEQUENCE [LARGE SCALE GENOMIC DNA]</scope>
    <source>
        <strain evidence="2 3">ATCC 49751</strain>
    </source>
</reference>
<keyword evidence="3" id="KW-1185">Reference proteome</keyword>
<dbReference type="PATRIC" id="fig|45067.4.peg.103"/>
<dbReference type="RefSeq" id="WP_028374426.1">
    <property type="nucleotide sequence ID" value="NZ_CAAAJD010000011.1"/>
</dbReference>
<dbReference type="EMBL" id="LNYI01000003">
    <property type="protein sequence ID" value="KTD25710.1"/>
    <property type="molecule type" value="Genomic_DNA"/>
</dbReference>
<evidence type="ECO:0000313" key="3">
    <source>
        <dbReference type="Proteomes" id="UP000054869"/>
    </source>
</evidence>
<accession>A0A0W0W0M2</accession>
<dbReference type="AlphaFoldDB" id="A0A0W0W0M2"/>